<dbReference type="Proteomes" id="UP000196027">
    <property type="component" value="Chromosome"/>
</dbReference>
<reference evidence="2 3" key="1">
    <citation type="submission" date="2017-05" db="EMBL/GenBank/DDBJ databases">
        <title>Genomic insights into alkan degradation activity of Oleiphilus messinensis.</title>
        <authorList>
            <person name="Kozyavkin S.A."/>
            <person name="Slesarev A.I."/>
            <person name="Golyshin P.N."/>
            <person name="Korzhenkov A."/>
            <person name="Golyshina O.N."/>
            <person name="Toshchakov S.V."/>
        </authorList>
    </citation>
    <scope>NUCLEOTIDE SEQUENCE [LARGE SCALE GENOMIC DNA]</scope>
    <source>
        <strain evidence="2 3">ME102</strain>
    </source>
</reference>
<dbReference type="InterPro" id="IPR039523">
    <property type="entry name" value="RimK-rel_E_lig_ATP-grasp"/>
</dbReference>
<dbReference type="SUPFAM" id="SSF56059">
    <property type="entry name" value="Glutathione synthetase ATP-binding domain-like"/>
    <property type="match status" value="1"/>
</dbReference>
<organism evidence="2 3">
    <name type="scientific">Oleiphilus messinensis</name>
    <dbReference type="NCBI Taxonomy" id="141451"/>
    <lineage>
        <taxon>Bacteria</taxon>
        <taxon>Pseudomonadati</taxon>
        <taxon>Pseudomonadota</taxon>
        <taxon>Gammaproteobacteria</taxon>
        <taxon>Oceanospirillales</taxon>
        <taxon>Oleiphilaceae</taxon>
        <taxon>Oleiphilus</taxon>
    </lineage>
</organism>
<sequence>MGLIYCNYLFEWKEKYSRIHLKLLFLNYNKIHPMVRLFMNVFYFVRWVSFSGWRRSFTITRFLGPQIQKETGLSILRQLVGVLYLVLYYSVPPINYYYFKFYLPGRRKQILSYVYNLELPAFHVWCNQGRYVTDEVDLVSNKYLFAQKAFGAGLPVVETLLYIHRGRQINHQVLLNLSSQPLFCKPNRGSSGNGAFCINTDGKLGTFKVSTLAGESFGGDAAEVFLTRQFSREDYLVEPFLNNHPEMAHLTNVLDTIVLRVITVQTNNDRSVYCCYLEIPYQHENTPFLGVCPVDEGTGFLQPLVLPLVGKESAVLLNLDSLTTWALPYWQESIQIALSAHKLVANLASVAWDIVISESGPVLLEGNTNWDVVTPQIIKGGILNEAWIPSQL</sequence>
<dbReference type="KEGG" id="ome:OLMES_3687"/>
<protein>
    <submittedName>
        <fullName evidence="2">Sugar-transfer associated ATP-grasp family protein</fullName>
    </submittedName>
</protein>
<dbReference type="EMBL" id="CP021425">
    <property type="protein sequence ID" value="ARU57708.1"/>
    <property type="molecule type" value="Genomic_DNA"/>
</dbReference>
<dbReference type="Pfam" id="PF14397">
    <property type="entry name" value="ATPgrasp_ST"/>
    <property type="match status" value="1"/>
</dbReference>
<dbReference type="AlphaFoldDB" id="A0A1Y0IB25"/>
<proteinExistence type="predicted"/>
<evidence type="ECO:0000313" key="2">
    <source>
        <dbReference type="EMBL" id="ARU57708.1"/>
    </source>
</evidence>
<name>A0A1Y0IB25_9GAMM</name>
<keyword evidence="3" id="KW-1185">Reference proteome</keyword>
<evidence type="ECO:0000259" key="1">
    <source>
        <dbReference type="Pfam" id="PF14397"/>
    </source>
</evidence>
<accession>A0A1Y0IB25</accession>
<gene>
    <name evidence="2" type="ORF">OLMES_3687</name>
</gene>
<evidence type="ECO:0000313" key="3">
    <source>
        <dbReference type="Proteomes" id="UP000196027"/>
    </source>
</evidence>
<feature type="domain" description="Alpha-L-glutamate ligase-related protein ATP-grasp" evidence="1">
    <location>
        <begin position="134"/>
        <end position="382"/>
    </location>
</feature>